<evidence type="ECO:0000256" key="2">
    <source>
        <dbReference type="ARBA" id="ARBA00009142"/>
    </source>
</evidence>
<evidence type="ECO:0000313" key="10">
    <source>
        <dbReference type="Proteomes" id="UP001235760"/>
    </source>
</evidence>
<feature type="transmembrane region" description="Helical" evidence="8">
    <location>
        <begin position="45"/>
        <end position="68"/>
    </location>
</feature>
<keyword evidence="10" id="KW-1185">Reference proteome</keyword>
<evidence type="ECO:0000256" key="8">
    <source>
        <dbReference type="RuleBase" id="RU363041"/>
    </source>
</evidence>
<keyword evidence="3" id="KW-0813">Transport</keyword>
<comment type="subcellular location">
    <subcellularLocation>
        <location evidence="1 8">Cell membrane</location>
        <topology evidence="1 8">Multi-pass membrane protein</topology>
    </subcellularLocation>
</comment>
<dbReference type="EMBL" id="JAUZEE010000003">
    <property type="protein sequence ID" value="MDP4300638.1"/>
    <property type="molecule type" value="Genomic_DNA"/>
</dbReference>
<keyword evidence="5 8" id="KW-0812">Transmembrane</keyword>
<dbReference type="InterPro" id="IPR052017">
    <property type="entry name" value="TSUP"/>
</dbReference>
<feature type="transmembrane region" description="Helical" evidence="8">
    <location>
        <begin position="228"/>
        <end position="246"/>
    </location>
</feature>
<evidence type="ECO:0000256" key="4">
    <source>
        <dbReference type="ARBA" id="ARBA00022475"/>
    </source>
</evidence>
<reference evidence="9 10" key="1">
    <citation type="submission" date="2023-08" db="EMBL/GenBank/DDBJ databases">
        <authorList>
            <person name="Roldan D.M."/>
            <person name="Menes R.J."/>
        </authorList>
    </citation>
    <scope>NUCLEOTIDE SEQUENCE [LARGE SCALE GENOMIC DNA]</scope>
    <source>
        <strain evidence="9 10">CCM 2812</strain>
    </source>
</reference>
<proteinExistence type="inferred from homology"/>
<dbReference type="PANTHER" id="PTHR30269:SF37">
    <property type="entry name" value="MEMBRANE TRANSPORTER PROTEIN"/>
    <property type="match status" value="1"/>
</dbReference>
<gene>
    <name evidence="9" type="ORF">Q8X39_08320</name>
</gene>
<dbReference type="PANTHER" id="PTHR30269">
    <property type="entry name" value="TRANSMEMBRANE PROTEIN YFCA"/>
    <property type="match status" value="1"/>
</dbReference>
<evidence type="ECO:0000256" key="6">
    <source>
        <dbReference type="ARBA" id="ARBA00022989"/>
    </source>
</evidence>
<dbReference type="Proteomes" id="UP001235760">
    <property type="component" value="Unassembled WGS sequence"/>
</dbReference>
<evidence type="ECO:0000256" key="7">
    <source>
        <dbReference type="ARBA" id="ARBA00023136"/>
    </source>
</evidence>
<evidence type="ECO:0000256" key="3">
    <source>
        <dbReference type="ARBA" id="ARBA00022448"/>
    </source>
</evidence>
<keyword evidence="4 8" id="KW-1003">Cell membrane</keyword>
<comment type="caution">
    <text evidence="9">The sequence shown here is derived from an EMBL/GenBank/DDBJ whole genome shotgun (WGS) entry which is preliminary data.</text>
</comment>
<keyword evidence="7 8" id="KW-0472">Membrane</keyword>
<feature type="transmembrane region" description="Helical" evidence="8">
    <location>
        <begin position="168"/>
        <end position="188"/>
    </location>
</feature>
<accession>A0ABT9G2F1</accession>
<dbReference type="InterPro" id="IPR002781">
    <property type="entry name" value="TM_pro_TauE-like"/>
</dbReference>
<name>A0ABT9G2F1_LEPDI</name>
<sequence>MTGVISDPFFWWVALPAVLLLGLSKSGFASGLGSLATPLLALAMPVPQAAAVMLPLLAVADAMALWSLRRTPDWSVLKQLLPAGLAGILIGWLSFGLLPGHVVAGIVGVITLLFLAQQLLWPPRADGPLPGTAQTGTLALLSGYTSFVAHGGGPPMAMALLPRRMEPLAYAGTSAVFFATVNLAKWVPYGLLGLFDARNLATSAVLVPVAAGGVVLGVWAARRVSTRWFYRLVQVGMLLTGLKLLMDGLWPHG</sequence>
<evidence type="ECO:0000256" key="1">
    <source>
        <dbReference type="ARBA" id="ARBA00004651"/>
    </source>
</evidence>
<organism evidence="9 10">
    <name type="scientific">Leptothrix discophora</name>
    <dbReference type="NCBI Taxonomy" id="89"/>
    <lineage>
        <taxon>Bacteria</taxon>
        <taxon>Pseudomonadati</taxon>
        <taxon>Pseudomonadota</taxon>
        <taxon>Betaproteobacteria</taxon>
        <taxon>Burkholderiales</taxon>
        <taxon>Sphaerotilaceae</taxon>
        <taxon>Leptothrix</taxon>
    </lineage>
</organism>
<evidence type="ECO:0000313" key="9">
    <source>
        <dbReference type="EMBL" id="MDP4300638.1"/>
    </source>
</evidence>
<protein>
    <recommendedName>
        <fullName evidence="8">Probable membrane transporter protein</fullName>
    </recommendedName>
</protein>
<keyword evidence="6 8" id="KW-1133">Transmembrane helix</keyword>
<feature type="transmembrane region" description="Helical" evidence="8">
    <location>
        <begin position="200"/>
        <end position="221"/>
    </location>
</feature>
<comment type="similarity">
    <text evidence="2 8">Belongs to the 4-toluene sulfonate uptake permease (TSUP) (TC 2.A.102) family.</text>
</comment>
<dbReference type="Pfam" id="PF01925">
    <property type="entry name" value="TauE"/>
    <property type="match status" value="1"/>
</dbReference>
<dbReference type="RefSeq" id="WP_305749180.1">
    <property type="nucleotide sequence ID" value="NZ_JAUZEE010000003.1"/>
</dbReference>
<evidence type="ECO:0000256" key="5">
    <source>
        <dbReference type="ARBA" id="ARBA00022692"/>
    </source>
</evidence>